<comment type="similarity">
    <text evidence="1">To endonucleases of group I introns of fungi and phage.</text>
</comment>
<dbReference type="CDD" id="cd10445">
    <property type="entry name" value="GIY-YIG_bI1_like"/>
    <property type="match status" value="1"/>
</dbReference>
<protein>
    <submittedName>
        <fullName evidence="3">GIY-YIG homing endonuclease</fullName>
    </submittedName>
</protein>
<evidence type="ECO:0000259" key="2">
    <source>
        <dbReference type="PROSITE" id="PS50164"/>
    </source>
</evidence>
<evidence type="ECO:0000256" key="1">
    <source>
        <dbReference type="ARBA" id="ARBA00010045"/>
    </source>
</evidence>
<keyword evidence="3" id="KW-0496">Mitochondrion</keyword>
<evidence type="ECO:0000313" key="3">
    <source>
        <dbReference type="EMBL" id="AYE93146.1"/>
    </source>
</evidence>
<dbReference type="Gene3D" id="3.40.1440.10">
    <property type="entry name" value="GIY-YIG endonuclease"/>
    <property type="match status" value="1"/>
</dbReference>
<dbReference type="SUPFAM" id="SSF82771">
    <property type="entry name" value="GIY-YIG endonuclease"/>
    <property type="match status" value="1"/>
</dbReference>
<keyword evidence="3" id="KW-0540">Nuclease</keyword>
<keyword evidence="3" id="KW-0255">Endonuclease</keyword>
<dbReference type="InterPro" id="IPR035901">
    <property type="entry name" value="GIY-YIG_endonuc_sf"/>
</dbReference>
<dbReference type="AlphaFoldDB" id="A0A386TY41"/>
<organism evidence="3">
    <name type="scientific">Myochromella boudieri</name>
    <dbReference type="NCBI Taxonomy" id="117066"/>
    <lineage>
        <taxon>Eukaryota</taxon>
        <taxon>Fungi</taxon>
        <taxon>Dikarya</taxon>
        <taxon>Basidiomycota</taxon>
        <taxon>Agaricomycotina</taxon>
        <taxon>Agaricomycetes</taxon>
        <taxon>Agaricomycetidae</taxon>
        <taxon>Agaricales</taxon>
        <taxon>Tricholomatineae</taxon>
        <taxon>Lyophyllaceae</taxon>
        <taxon>Myochromella</taxon>
    </lineage>
</organism>
<dbReference type="PROSITE" id="PS50164">
    <property type="entry name" value="GIY_YIG"/>
    <property type="match status" value="1"/>
</dbReference>
<proteinExistence type="predicted"/>
<gene>
    <name evidence="3" type="ORF">DXG02_000025</name>
</gene>
<dbReference type="EMBL" id="MH725793">
    <property type="protein sequence ID" value="AYE93146.1"/>
    <property type="molecule type" value="Genomic_DNA"/>
</dbReference>
<geneLocation type="mitochondrion" evidence="3"/>
<dbReference type="GO" id="GO:0003677">
    <property type="term" value="F:DNA binding"/>
    <property type="evidence" value="ECO:0007669"/>
    <property type="project" value="InterPro"/>
</dbReference>
<accession>A0A386TY41</accession>
<reference evidence="3" key="1">
    <citation type="submission" date="2018-08" db="EMBL/GenBank/DDBJ databases">
        <title>Comparative mitochondrial genomics of the basidiomycete Termitomyces.</title>
        <authorList>
            <person name="Nieuwenhuis M."/>
        </authorList>
    </citation>
    <scope>NUCLEOTIDE SEQUENCE</scope>
    <source>
        <strain evidence="3">TB01</strain>
    </source>
</reference>
<feature type="domain" description="GIY-YIG" evidence="2">
    <location>
        <begin position="1"/>
        <end position="80"/>
    </location>
</feature>
<dbReference type="InterPro" id="IPR003611">
    <property type="entry name" value="NUMOD3"/>
</dbReference>
<dbReference type="GO" id="GO:0004519">
    <property type="term" value="F:endonuclease activity"/>
    <property type="evidence" value="ECO:0007669"/>
    <property type="project" value="UniProtKB-KW"/>
</dbReference>
<name>A0A386TY41_9AGAR</name>
<dbReference type="SMART" id="SM00465">
    <property type="entry name" value="GIYc"/>
    <property type="match status" value="1"/>
</dbReference>
<dbReference type="InterPro" id="IPR000305">
    <property type="entry name" value="GIY-YIG_endonuc"/>
</dbReference>
<keyword evidence="3" id="KW-0378">Hydrolase</keyword>
<dbReference type="InterPro" id="IPR006350">
    <property type="entry name" value="Intron_endoG1"/>
</dbReference>
<sequence>MFFNLTNGNYYIGSSVNLARRFRVHMSCLNVVNLPLYMAINKYGLNNFVFLILQYCEKMEDTCLALEQTFLDLYKPKYNILKLAGSSQGFKHSPETIAKLKKLHAGKLHPRFNTKASLQQKILTSIALKKHFSENGHHNKGKKGVLAPQDGIGGTKIIMKSEHGEVLSFPSINAARQVFRVRFRTISLNIGLDKPILIKGVKWFVLSES</sequence>
<dbReference type="Pfam" id="PF01541">
    <property type="entry name" value="GIY-YIG"/>
    <property type="match status" value="1"/>
</dbReference>
<dbReference type="Pfam" id="PF07460">
    <property type="entry name" value="NUMOD3"/>
    <property type="match status" value="1"/>
</dbReference>
<dbReference type="NCBIfam" id="TIGR01453">
    <property type="entry name" value="grpIintron_endo"/>
    <property type="match status" value="1"/>
</dbReference>